<gene>
    <name evidence="2" type="ORF">DAEQUDRAFT_301112</name>
</gene>
<feature type="region of interest" description="Disordered" evidence="1">
    <location>
        <begin position="149"/>
        <end position="193"/>
    </location>
</feature>
<evidence type="ECO:0000313" key="2">
    <source>
        <dbReference type="EMBL" id="KZT69043.1"/>
    </source>
</evidence>
<reference evidence="2 3" key="1">
    <citation type="journal article" date="2016" name="Mol. Biol. Evol.">
        <title>Comparative Genomics of Early-Diverging Mushroom-Forming Fungi Provides Insights into the Origins of Lignocellulose Decay Capabilities.</title>
        <authorList>
            <person name="Nagy L.G."/>
            <person name="Riley R."/>
            <person name="Tritt A."/>
            <person name="Adam C."/>
            <person name="Daum C."/>
            <person name="Floudas D."/>
            <person name="Sun H."/>
            <person name="Yadav J.S."/>
            <person name="Pangilinan J."/>
            <person name="Larsson K.H."/>
            <person name="Matsuura K."/>
            <person name="Barry K."/>
            <person name="Labutti K."/>
            <person name="Kuo R."/>
            <person name="Ohm R.A."/>
            <person name="Bhattacharya S.S."/>
            <person name="Shirouzu T."/>
            <person name="Yoshinaga Y."/>
            <person name="Martin F.M."/>
            <person name="Grigoriev I.V."/>
            <person name="Hibbett D.S."/>
        </authorList>
    </citation>
    <scope>NUCLEOTIDE SEQUENCE [LARGE SCALE GENOMIC DNA]</scope>
    <source>
        <strain evidence="2 3">L-15889</strain>
    </source>
</reference>
<evidence type="ECO:0000256" key="1">
    <source>
        <dbReference type="SAM" id="MobiDB-lite"/>
    </source>
</evidence>
<organism evidence="2 3">
    <name type="scientific">Daedalea quercina L-15889</name>
    <dbReference type="NCBI Taxonomy" id="1314783"/>
    <lineage>
        <taxon>Eukaryota</taxon>
        <taxon>Fungi</taxon>
        <taxon>Dikarya</taxon>
        <taxon>Basidiomycota</taxon>
        <taxon>Agaricomycotina</taxon>
        <taxon>Agaricomycetes</taxon>
        <taxon>Polyporales</taxon>
        <taxon>Fomitopsis</taxon>
    </lineage>
</organism>
<evidence type="ECO:0000313" key="3">
    <source>
        <dbReference type="Proteomes" id="UP000076727"/>
    </source>
</evidence>
<sequence>MSDTDTTMLDEYVHNGPSSKTPSSASLATLTRSGCCGGIPVFRPRSLYSQSLLQLFTEQHCEHDNEVHVSGLPVFEHVAHFGLVVCVLDDPRGEAGEADRVPCAASAPVREHEQDGRERTAKGALLRSRYGLKKPARYSLPCSKTTLTLFSSSNAPPPPLPLITRHAGPSAGAQPPALPALHDRLHPRPGGHS</sequence>
<dbReference type="EMBL" id="KV429061">
    <property type="protein sequence ID" value="KZT69043.1"/>
    <property type="molecule type" value="Genomic_DNA"/>
</dbReference>
<dbReference type="AlphaFoldDB" id="A0A165Q5S1"/>
<name>A0A165Q5S1_9APHY</name>
<feature type="region of interest" description="Disordered" evidence="1">
    <location>
        <begin position="1"/>
        <end position="25"/>
    </location>
</feature>
<keyword evidence="3" id="KW-1185">Reference proteome</keyword>
<protein>
    <submittedName>
        <fullName evidence="2">Uncharacterized protein</fullName>
    </submittedName>
</protein>
<dbReference type="Proteomes" id="UP000076727">
    <property type="component" value="Unassembled WGS sequence"/>
</dbReference>
<proteinExistence type="predicted"/>
<feature type="compositionally biased region" description="Polar residues" evidence="1">
    <location>
        <begin position="16"/>
        <end position="25"/>
    </location>
</feature>
<accession>A0A165Q5S1</accession>